<evidence type="ECO:0000313" key="1">
    <source>
        <dbReference type="EMBL" id="AQS39789.1"/>
    </source>
</evidence>
<name>A0A1S6HWB0_9GAMM</name>
<dbReference type="Proteomes" id="UP000189545">
    <property type="component" value="Chromosome"/>
</dbReference>
<protein>
    <submittedName>
        <fullName evidence="1">Uncharacterized protein</fullName>
    </submittedName>
</protein>
<dbReference type="STRING" id="225848.Sps_04706"/>
<sequence length="69" mass="7917">MKRYLLWNPAKVASHNGNADTFEELLQTESQQDCSWSSLITTDDIEAIVTAIQNECDVDISYKEIQFFT</sequence>
<organism evidence="1 2">
    <name type="scientific">Shewanella psychrophila</name>
    <dbReference type="NCBI Taxonomy" id="225848"/>
    <lineage>
        <taxon>Bacteria</taxon>
        <taxon>Pseudomonadati</taxon>
        <taxon>Pseudomonadota</taxon>
        <taxon>Gammaproteobacteria</taxon>
        <taxon>Alteromonadales</taxon>
        <taxon>Shewanellaceae</taxon>
        <taxon>Shewanella</taxon>
    </lineage>
</organism>
<gene>
    <name evidence="1" type="ORF">Sps_04706</name>
</gene>
<dbReference type="KEGG" id="spsw:Sps_04706"/>
<accession>A0A1S6HWB0</accession>
<keyword evidence="2" id="KW-1185">Reference proteome</keyword>
<dbReference type="AlphaFoldDB" id="A0A1S6HWB0"/>
<reference evidence="1 2" key="1">
    <citation type="submission" date="2016-03" db="EMBL/GenBank/DDBJ databases">
        <title>Complete genome sequence of Shewanella psychrophila WP2, a deep sea bacterium isolated from west Pacific sediment.</title>
        <authorList>
            <person name="Xu G."/>
            <person name="Jian H."/>
        </authorList>
    </citation>
    <scope>NUCLEOTIDE SEQUENCE [LARGE SCALE GENOMIC DNA]</scope>
    <source>
        <strain evidence="1 2">WP2</strain>
    </source>
</reference>
<evidence type="ECO:0000313" key="2">
    <source>
        <dbReference type="Proteomes" id="UP000189545"/>
    </source>
</evidence>
<dbReference type="EMBL" id="CP014782">
    <property type="protein sequence ID" value="AQS39789.1"/>
    <property type="molecule type" value="Genomic_DNA"/>
</dbReference>
<proteinExistence type="predicted"/>